<sequence length="156" mass="18126">MFFPKITEDTFRPLKAAADLARHHEGYLDSPDCPYSDEIKEFLRARQVAIQTQKADIFDVEGDKNEIIEREITGLINELKQFGTQLTNKDHSEKIQFFKTYTGVLEKLVVLKERVFNIQEMATFQSVVIRLMEEVLSKDQIAELMSRLRNLKSVSQ</sequence>
<dbReference type="AlphaFoldDB" id="A0A6S6QKG0"/>
<dbReference type="RefSeq" id="WP_222875415.1">
    <property type="nucleotide sequence ID" value="NZ_AP023361.1"/>
</dbReference>
<organism evidence="1 2">
    <name type="scientific">Terrihabitans soli</name>
    <dbReference type="NCBI Taxonomy" id="708113"/>
    <lineage>
        <taxon>Bacteria</taxon>
        <taxon>Pseudomonadati</taxon>
        <taxon>Pseudomonadota</taxon>
        <taxon>Alphaproteobacteria</taxon>
        <taxon>Hyphomicrobiales</taxon>
        <taxon>Terrihabitans</taxon>
    </lineage>
</organism>
<dbReference type="KEGG" id="tso:IZ6_25280"/>
<reference evidence="1 2" key="1">
    <citation type="submission" date="2020-08" db="EMBL/GenBank/DDBJ databases">
        <title>Genome sequence of Rhizobiales bacterium strain IZ6.</title>
        <authorList>
            <person name="Nakai R."/>
            <person name="Naganuma T."/>
        </authorList>
    </citation>
    <scope>NUCLEOTIDE SEQUENCE [LARGE SCALE GENOMIC DNA]</scope>
    <source>
        <strain evidence="1 2">IZ6</strain>
    </source>
</reference>
<evidence type="ECO:0000313" key="2">
    <source>
        <dbReference type="Proteomes" id="UP000515317"/>
    </source>
</evidence>
<protein>
    <submittedName>
        <fullName evidence="1">Uncharacterized protein</fullName>
    </submittedName>
</protein>
<accession>A0A6S6QKG0</accession>
<proteinExistence type="predicted"/>
<evidence type="ECO:0000313" key="1">
    <source>
        <dbReference type="EMBL" id="BCJ91793.1"/>
    </source>
</evidence>
<dbReference type="Proteomes" id="UP000515317">
    <property type="component" value="Chromosome"/>
</dbReference>
<gene>
    <name evidence="1" type="ORF">IZ6_25280</name>
</gene>
<dbReference type="EMBL" id="AP023361">
    <property type="protein sequence ID" value="BCJ91793.1"/>
    <property type="molecule type" value="Genomic_DNA"/>
</dbReference>
<name>A0A6S6QKG0_9HYPH</name>
<keyword evidence="2" id="KW-1185">Reference proteome</keyword>